<sequence length="552" mass="59180">MSDQANEPAPSSSSSSSWHSIRPWTPHLILTVREITSVSATFILSSSLSTPAGDVPEDTSELEHNDQEFPIDNDEAPRSTLDAATRGIIADALSGSKGLSVSVNGSPWQRVLIRLHDPLDEAVIIIYGLMPGRQYDIDLGLVQGGQASSIRRQVVTEEADGSPENVRMDEGTSTCFLLPSSSSTSSSIEPNPNPPSTSSTSQTPRSMTPPQEDSLSALQSKLSSLQAQITNLTATLKSTRRESQKADAALKSEIEALNRASEKAGAAEAKARQRIRALEDAVRRANEGKEDVDHVRNELEGEVPGLRKQLRDKELECEALRKEAAKVRKEREAKEEVRRRRVEGVKADIGSTEHRLDRLCGRQEKLEGTVLPDLEKTLREIEKEIQEVESGSSGNGLGGQYPAPIGRPTQQIPPVSPPQYRRQQPRTSMTYRIGQDGAPPGLGLSNPYVGGTLTHATSSAFTHSTSSSLSHPKISTLSHSTSSGPSGSTSASGVSTLSGKAAPFEPTRGFRSSFPPLSPPPGIAPIQRPIGTKTGTGRVSMNGLADEGTRVM</sequence>
<name>A0A1B7MFK3_9AGAM</name>
<dbReference type="InParanoid" id="A0A1B7MFK3"/>
<organism evidence="2 3">
    <name type="scientific">Rhizopogon vinicolor AM-OR11-026</name>
    <dbReference type="NCBI Taxonomy" id="1314800"/>
    <lineage>
        <taxon>Eukaryota</taxon>
        <taxon>Fungi</taxon>
        <taxon>Dikarya</taxon>
        <taxon>Basidiomycota</taxon>
        <taxon>Agaricomycotina</taxon>
        <taxon>Agaricomycetes</taxon>
        <taxon>Agaricomycetidae</taxon>
        <taxon>Boletales</taxon>
        <taxon>Suillineae</taxon>
        <taxon>Rhizopogonaceae</taxon>
        <taxon>Rhizopogon</taxon>
    </lineage>
</organism>
<dbReference type="EMBL" id="KV449429">
    <property type="protein sequence ID" value="OAX31379.1"/>
    <property type="molecule type" value="Genomic_DNA"/>
</dbReference>
<gene>
    <name evidence="2" type="ORF">K503DRAFT_750700</name>
</gene>
<feature type="region of interest" description="Disordered" evidence="1">
    <location>
        <begin position="386"/>
        <end position="426"/>
    </location>
</feature>
<evidence type="ECO:0000256" key="1">
    <source>
        <dbReference type="SAM" id="MobiDB-lite"/>
    </source>
</evidence>
<protein>
    <submittedName>
        <fullName evidence="2">Uncharacterized protein</fullName>
    </submittedName>
</protein>
<keyword evidence="3" id="KW-1185">Reference proteome</keyword>
<accession>A0A1B7MFK3</accession>
<evidence type="ECO:0000313" key="2">
    <source>
        <dbReference type="EMBL" id="OAX31379.1"/>
    </source>
</evidence>
<feature type="region of interest" description="Disordered" evidence="1">
    <location>
        <begin position="462"/>
        <end position="552"/>
    </location>
</feature>
<proteinExistence type="predicted"/>
<evidence type="ECO:0000313" key="3">
    <source>
        <dbReference type="Proteomes" id="UP000092154"/>
    </source>
</evidence>
<feature type="compositionally biased region" description="Low complexity" evidence="1">
    <location>
        <begin position="172"/>
        <end position="218"/>
    </location>
</feature>
<dbReference type="Proteomes" id="UP000092154">
    <property type="component" value="Unassembled WGS sequence"/>
</dbReference>
<reference evidence="2 3" key="1">
    <citation type="submission" date="2016-06" db="EMBL/GenBank/DDBJ databases">
        <title>Comparative genomics of the ectomycorrhizal sister species Rhizopogon vinicolor and Rhizopogon vesiculosus (Basidiomycota: Boletales) reveals a divergence of the mating type B locus.</title>
        <authorList>
            <consortium name="DOE Joint Genome Institute"/>
            <person name="Mujic A.B."/>
            <person name="Kuo A."/>
            <person name="Tritt A."/>
            <person name="Lipzen A."/>
            <person name="Chen C."/>
            <person name="Johnson J."/>
            <person name="Sharma A."/>
            <person name="Barry K."/>
            <person name="Grigoriev I.V."/>
            <person name="Spatafora J.W."/>
        </authorList>
    </citation>
    <scope>NUCLEOTIDE SEQUENCE [LARGE SCALE GENOMIC DNA]</scope>
    <source>
        <strain evidence="2 3">AM-OR11-026</strain>
    </source>
</reference>
<feature type="region of interest" description="Disordered" evidence="1">
    <location>
        <begin position="156"/>
        <end position="218"/>
    </location>
</feature>
<feature type="compositionally biased region" description="Low complexity" evidence="1">
    <location>
        <begin position="462"/>
        <end position="499"/>
    </location>
</feature>
<dbReference type="OrthoDB" id="2596255at2759"/>
<dbReference type="AlphaFoldDB" id="A0A1B7MFK3"/>